<dbReference type="EMBL" id="CP030140">
    <property type="protein sequence ID" value="AWX69408.1"/>
    <property type="molecule type" value="Genomic_DNA"/>
</dbReference>
<keyword evidence="1" id="KW-0472">Membrane</keyword>
<keyword evidence="3" id="KW-1185">Reference proteome</keyword>
<proteinExistence type="predicted"/>
<dbReference type="KEGG" id="mane:DP065_01400"/>
<gene>
    <name evidence="2" type="ORF">DP065_01400</name>
</gene>
<evidence type="ECO:0000313" key="2">
    <source>
        <dbReference type="EMBL" id="AWX69408.1"/>
    </source>
</evidence>
<keyword evidence="1" id="KW-1133">Transmembrane helix</keyword>
<name>A0A2Z4NCW5_9BACT</name>
<sequence length="270" mass="31331">MSENKKMKRKKLAIGLGIAGSVVVVAPIITISAIKINFKNKKNQMIDLIKKYQIEFNNFLNINKELTDSISQFQNIGSTTIDFINKSNSNSEIHKKMTMLESRRVAIVELIVKHLRSSLNQKISKAEKLIDSESELEKYKSAYITFKNTIDNILNSLESTSTYLDISKKIDLFNKAFESLILDKEEIDFQIEKKNFVEKMENVKNTYLWLIDVIKDTEKIDLLKPLKTFIQNVNLENIKNNSALSSYKTKLNEILLSYRYIWRTKDSRNS</sequence>
<dbReference type="AlphaFoldDB" id="A0A2Z4NCW5"/>
<evidence type="ECO:0000313" key="3">
    <source>
        <dbReference type="Proteomes" id="UP000250218"/>
    </source>
</evidence>
<dbReference type="Proteomes" id="UP000250218">
    <property type="component" value="Chromosome"/>
</dbReference>
<keyword evidence="1" id="KW-0812">Transmembrane</keyword>
<feature type="transmembrane region" description="Helical" evidence="1">
    <location>
        <begin position="12"/>
        <end position="34"/>
    </location>
</feature>
<reference evidence="3" key="1">
    <citation type="submission" date="2018-06" db="EMBL/GenBank/DDBJ databases">
        <title>Complete genome sequences of Mycoplasma anatis, M. anseris and M. cloacale type strains.</title>
        <authorList>
            <person name="Grozner D."/>
            <person name="Forro B."/>
            <person name="Sulyok K.M."/>
            <person name="Marton S."/>
            <person name="Kreizinger Z."/>
            <person name="Banyai K."/>
            <person name="Gyuranecz M."/>
        </authorList>
    </citation>
    <scope>NUCLEOTIDE SEQUENCE [LARGE SCALE GENOMIC DNA]</scope>
    <source>
        <strain evidence="3">ATCC 49234</strain>
    </source>
</reference>
<accession>A0A2Z4NCW5</accession>
<organism evidence="2 3">
    <name type="scientific">[Mycoplasma] anseris</name>
    <dbReference type="NCBI Taxonomy" id="92400"/>
    <lineage>
        <taxon>Bacteria</taxon>
        <taxon>Bacillati</taxon>
        <taxon>Mycoplasmatota</taxon>
        <taxon>Mycoplasmoidales</taxon>
        <taxon>Metamycoplasmataceae</taxon>
        <taxon>Metamycoplasma</taxon>
    </lineage>
</organism>
<evidence type="ECO:0000256" key="1">
    <source>
        <dbReference type="SAM" id="Phobius"/>
    </source>
</evidence>
<protein>
    <submittedName>
        <fullName evidence="2">Uncharacterized protein</fullName>
    </submittedName>
</protein>
<dbReference type="RefSeq" id="WP_033178455.1">
    <property type="nucleotide sequence ID" value="NZ_CP030140.1"/>
</dbReference>